<name>A0ABD3P808_9STRA</name>
<feature type="region of interest" description="Disordered" evidence="1">
    <location>
        <begin position="487"/>
        <end position="615"/>
    </location>
</feature>
<feature type="compositionally biased region" description="Low complexity" evidence="1">
    <location>
        <begin position="81"/>
        <end position="95"/>
    </location>
</feature>
<feature type="compositionally biased region" description="Polar residues" evidence="1">
    <location>
        <begin position="658"/>
        <end position="667"/>
    </location>
</feature>
<feature type="region of interest" description="Disordered" evidence="1">
    <location>
        <begin position="57"/>
        <end position="168"/>
    </location>
</feature>
<feature type="compositionally biased region" description="Low complexity" evidence="1">
    <location>
        <begin position="26"/>
        <end position="37"/>
    </location>
</feature>
<evidence type="ECO:0000313" key="2">
    <source>
        <dbReference type="EMBL" id="KAL3784153.1"/>
    </source>
</evidence>
<protein>
    <submittedName>
        <fullName evidence="2">Uncharacterized protein</fullName>
    </submittedName>
</protein>
<keyword evidence="3" id="KW-1185">Reference proteome</keyword>
<feature type="compositionally biased region" description="Polar residues" evidence="1">
    <location>
        <begin position="57"/>
        <end position="80"/>
    </location>
</feature>
<feature type="compositionally biased region" description="Polar residues" evidence="1">
    <location>
        <begin position="548"/>
        <end position="597"/>
    </location>
</feature>
<sequence length="867" mass="96289">MAHNNRGDGWNHSQRDAPFNDNYGPQQYNRRQDNNNQSFPTPNHEMAWRQQANNRSVNYMHNGPQQPHNNNSQFSQTSQLNSYNRNTNNFNNNSSYRQPVTAPPPPKRANKRRFRHEVPGPAGAWFQQQKQKNKRIKNKKEDESTNNKDSNNPLAYSPNTPHTKQEKNTTNNIQLFKDYSSNLHDCNAWNLMCTIHNRIVPSFHTYSNHFNNDYTASKEAATSYTNLLRNILPQTIGLIHEINNGQYDIHHLSPSIHTNDLRIPLLFGYVSSISCHAHSDWTALLVDESYSCGNRYSCNRGITCWLEERLVKRHPGWIRPGVVWMLEGSKLALFASKDECQEQEDVGVVVDGETNDVSPSTQAARSGRGIDRMICVGESSLVYAWTPEEASEFFTNEQFKTLLERRCNVDLERGAELLVGEDVEEVDDEVDCNKFVEVYSQLDCSGDNGAQSALISEKPMQSSDGAEKDISPVVSRAEPAVAELSHFPELGESNQENRTSNTYVSSTTAVTRTETAPIQNQERFSTQQPTPIKDNASLNKSSARESIDVSTDTAPTQNAAAPTISTSHQDTEQSSVNKAETQKSNTPVAHSSGSTARPNPYLNLSPKAAHSESTSKNIRICITNSSSSNKESADSKSSHCNPYQKANETITPKKAGPKQSQSTQIQCPPSAESFDDSLAVDEDQLFCTSSNAQTKRQNETCQSHVQLAIQHQTSSAAPTSHPFEAAKDSSHETAEKRAETTTDVTPKRQASDKSSSFATQRCPPTGESFDDSLDIDDDELFHTSVTTKHIAISHPPEALNITGQNNISPLGIARSDNIHKMGCPTIYQFKTTADTKTSTKPIGLPPGSFAFDNIDDDDLASLDEEDI</sequence>
<evidence type="ECO:0000313" key="3">
    <source>
        <dbReference type="Proteomes" id="UP001530400"/>
    </source>
</evidence>
<feature type="compositionally biased region" description="Basic and acidic residues" evidence="1">
    <location>
        <begin position="724"/>
        <end position="751"/>
    </location>
</feature>
<feature type="region of interest" description="Disordered" evidence="1">
    <location>
        <begin position="649"/>
        <end position="674"/>
    </location>
</feature>
<proteinExistence type="predicted"/>
<dbReference type="Proteomes" id="UP001530400">
    <property type="component" value="Unassembled WGS sequence"/>
</dbReference>
<feature type="region of interest" description="Disordered" evidence="1">
    <location>
        <begin position="711"/>
        <end position="773"/>
    </location>
</feature>
<feature type="compositionally biased region" description="Polar residues" evidence="1">
    <location>
        <begin position="147"/>
        <end position="168"/>
    </location>
</feature>
<dbReference type="EMBL" id="JALLPJ020000737">
    <property type="protein sequence ID" value="KAL3784153.1"/>
    <property type="molecule type" value="Genomic_DNA"/>
</dbReference>
<evidence type="ECO:0000256" key="1">
    <source>
        <dbReference type="SAM" id="MobiDB-lite"/>
    </source>
</evidence>
<reference evidence="2 3" key="1">
    <citation type="submission" date="2024-10" db="EMBL/GenBank/DDBJ databases">
        <title>Updated reference genomes for cyclostephanoid diatoms.</title>
        <authorList>
            <person name="Roberts W.R."/>
            <person name="Alverson A.J."/>
        </authorList>
    </citation>
    <scope>NUCLEOTIDE SEQUENCE [LARGE SCALE GENOMIC DNA]</scope>
    <source>
        <strain evidence="2 3">AJA010-31</strain>
    </source>
</reference>
<gene>
    <name evidence="2" type="ORF">ACHAWO_006367</name>
</gene>
<accession>A0ABD3P808</accession>
<organism evidence="2 3">
    <name type="scientific">Cyclotella atomus</name>
    <dbReference type="NCBI Taxonomy" id="382360"/>
    <lineage>
        <taxon>Eukaryota</taxon>
        <taxon>Sar</taxon>
        <taxon>Stramenopiles</taxon>
        <taxon>Ochrophyta</taxon>
        <taxon>Bacillariophyta</taxon>
        <taxon>Coscinodiscophyceae</taxon>
        <taxon>Thalassiosirophycidae</taxon>
        <taxon>Stephanodiscales</taxon>
        <taxon>Stephanodiscaceae</taxon>
        <taxon>Cyclotella</taxon>
    </lineage>
</organism>
<dbReference type="AlphaFoldDB" id="A0ABD3P808"/>
<feature type="region of interest" description="Disordered" evidence="1">
    <location>
        <begin position="1"/>
        <end position="43"/>
    </location>
</feature>
<comment type="caution">
    <text evidence="2">The sequence shown here is derived from an EMBL/GenBank/DDBJ whole genome shotgun (WGS) entry which is preliminary data.</text>
</comment>
<feature type="compositionally biased region" description="Polar residues" evidence="1">
    <location>
        <begin position="492"/>
        <end position="541"/>
    </location>
</feature>